<organism evidence="3">
    <name type="scientific">Thermogemmatispora argillosa</name>
    <dbReference type="NCBI Taxonomy" id="2045280"/>
    <lineage>
        <taxon>Bacteria</taxon>
        <taxon>Bacillati</taxon>
        <taxon>Chloroflexota</taxon>
        <taxon>Ktedonobacteria</taxon>
        <taxon>Thermogemmatisporales</taxon>
        <taxon>Thermogemmatisporaceae</taxon>
        <taxon>Thermogemmatispora</taxon>
    </lineage>
</organism>
<gene>
    <name evidence="3" type="primary">yhfX</name>
    <name evidence="3" type="ORF">KTA_14090</name>
</gene>
<evidence type="ECO:0000259" key="1">
    <source>
        <dbReference type="Pfam" id="PF01168"/>
    </source>
</evidence>
<dbReference type="Gene3D" id="2.40.37.30">
    <property type="match status" value="2"/>
</dbReference>
<dbReference type="Pfam" id="PF21279">
    <property type="entry name" value="YhfX-like_C"/>
    <property type="match status" value="1"/>
</dbReference>
<dbReference type="AlphaFoldDB" id="A0A455SZT9"/>
<evidence type="ECO:0000313" key="3">
    <source>
        <dbReference type="EMBL" id="BBH93210.1"/>
    </source>
</evidence>
<evidence type="ECO:0000259" key="2">
    <source>
        <dbReference type="Pfam" id="PF21279"/>
    </source>
</evidence>
<protein>
    <submittedName>
        <fullName evidence="3">Uncharacterized protein</fullName>
    </submittedName>
</protein>
<dbReference type="InterPro" id="IPR048449">
    <property type="entry name" value="YhfX-like_C"/>
</dbReference>
<dbReference type="SUPFAM" id="SSF51419">
    <property type="entry name" value="PLP-binding barrel"/>
    <property type="match status" value="1"/>
</dbReference>
<reference evidence="3" key="1">
    <citation type="submission" date="2018-12" db="EMBL/GenBank/DDBJ databases">
        <title>Novel natural products biosynthetic potential of the class Ktedonobacteria.</title>
        <authorList>
            <person name="Zheng Y."/>
            <person name="Saitou A."/>
            <person name="Wang C.M."/>
            <person name="Toyoda A."/>
            <person name="Minakuchi Y."/>
            <person name="Sekiguchi Y."/>
            <person name="Ueda K."/>
            <person name="Takano H."/>
            <person name="Sakai Y."/>
            <person name="Yokota A."/>
            <person name="Yabe S."/>
        </authorList>
    </citation>
    <scope>NUCLEOTIDE SEQUENCE</scope>
    <source>
        <strain evidence="3">A3-2</strain>
    </source>
</reference>
<name>A0A455SZT9_9CHLR</name>
<proteinExistence type="predicted"/>
<feature type="domain" description="Alanine racemase N-terminal" evidence="1">
    <location>
        <begin position="34"/>
        <end position="262"/>
    </location>
</feature>
<feature type="domain" description="YhfX-like C-terminal" evidence="2">
    <location>
        <begin position="276"/>
        <end position="376"/>
    </location>
</feature>
<dbReference type="InterPro" id="IPR029066">
    <property type="entry name" value="PLP-binding_barrel"/>
</dbReference>
<dbReference type="EMBL" id="AP019377">
    <property type="protein sequence ID" value="BBH93210.1"/>
    <property type="molecule type" value="Genomic_DNA"/>
</dbReference>
<sequence length="406" mass="43350">MFLDAVRRRNPGLLRCAALLHREGVIPPNTFVFDRGAVRRNAARLAARAAGLGLGLYYMAKQIAYDAQLVTVIQSSIPGAVAVDWMGAEALLTQGATVRHVGHLVPVPVRLVPSLMARAQPEVWTLLDLEAAAVVNKAALALGRVQPVLLRINGGDFFPGQEGGFAPAEVLGAATAIARLPGLRLNGVTSYPCFTWDEEEAGYRPTANLEALLTAAERLRSAGFAIEQINAPGNTSLSVLPLLAHYGASHGEPGHALTGTTPEQSLGSSEEEPAVVYVSEVSAQLPSGQALAYGGGLYARAHARQALVGESPEELEERAPVAVHFPPPQFIDYQCLLEPPAGRRLPTGATVIMAFRFQLFVLRSYRAVVEQDEQGEWRLLSLTPPALLPSVPLSTARTDEAAQESR</sequence>
<accession>A0A455SZT9</accession>
<dbReference type="Pfam" id="PF01168">
    <property type="entry name" value="Ala_racemase_N"/>
    <property type="match status" value="1"/>
</dbReference>
<dbReference type="InterPro" id="IPR001608">
    <property type="entry name" value="Ala_racemase_N"/>
</dbReference>